<protein>
    <submittedName>
        <fullName evidence="1">Uncharacterized protein</fullName>
    </submittedName>
</protein>
<dbReference type="EMBL" id="LT158599">
    <property type="protein sequence ID" value="CVK33807.1"/>
    <property type="molecule type" value="Genomic_DNA"/>
</dbReference>
<name>A0A0X3BP59_9EURY</name>
<reference evidence="1 3" key="1">
    <citation type="submission" date="2016-01" db="EMBL/GenBank/DDBJ databases">
        <authorList>
            <person name="Manzoor S."/>
        </authorList>
    </citation>
    <scope>NUCLEOTIDE SEQUENCE [LARGE SCALE GENOMIC DNA]</scope>
    <source>
        <strain evidence="1">Methanoculleus sp MAB1</strain>
    </source>
</reference>
<evidence type="ECO:0000313" key="3">
    <source>
        <dbReference type="Proteomes" id="UP000069850"/>
    </source>
</evidence>
<dbReference type="KEGG" id="mema:MMAB1_2594"/>
<evidence type="ECO:0000313" key="2">
    <source>
        <dbReference type="EMBL" id="NQS78043.1"/>
    </source>
</evidence>
<accession>A0A0X3BP59</accession>
<dbReference type="GeneID" id="27138208"/>
<sequence>MAERGEKPEEEVGVVVDCILVDYRGDPESRARVARAILAWAAEHPDEWDELRARCQRRHEVLA</sequence>
<dbReference type="RefSeq" id="WP_014867898.1">
    <property type="nucleotide sequence ID" value="NZ_BSDU01000001.1"/>
</dbReference>
<organism evidence="1 3">
    <name type="scientific">Methanoculleus bourgensis</name>
    <dbReference type="NCBI Taxonomy" id="83986"/>
    <lineage>
        <taxon>Archaea</taxon>
        <taxon>Methanobacteriati</taxon>
        <taxon>Methanobacteriota</taxon>
        <taxon>Stenosarchaea group</taxon>
        <taxon>Methanomicrobia</taxon>
        <taxon>Methanomicrobiales</taxon>
        <taxon>Methanomicrobiaceae</taxon>
        <taxon>Methanoculleus</taxon>
    </lineage>
</organism>
<reference evidence="2" key="2">
    <citation type="submission" date="2020-05" db="EMBL/GenBank/DDBJ databases">
        <title>The first insight into the ecology of ammonia-tolerant syntrophic propionate oxidizing bacteria.</title>
        <authorList>
            <person name="Singh A."/>
            <person name="Schnurer A."/>
            <person name="Westerholm M."/>
        </authorList>
    </citation>
    <scope>NUCLEOTIDE SEQUENCE</scope>
    <source>
        <strain evidence="2">MAG54</strain>
    </source>
</reference>
<evidence type="ECO:0000313" key="1">
    <source>
        <dbReference type="EMBL" id="CVK33807.1"/>
    </source>
</evidence>
<dbReference type="AlphaFoldDB" id="A0A0X3BP59"/>
<dbReference type="EMBL" id="JABMJE010000051">
    <property type="protein sequence ID" value="NQS78043.1"/>
    <property type="molecule type" value="Genomic_DNA"/>
</dbReference>
<gene>
    <name evidence="2" type="ORF">HQQ74_04945</name>
    <name evidence="1" type="ORF">MMAB1_2594</name>
</gene>
<dbReference type="GeneID" id="13353763"/>
<proteinExistence type="predicted"/>
<dbReference type="Proteomes" id="UP000069850">
    <property type="component" value="Chromosome 1"/>
</dbReference>
<dbReference type="Proteomes" id="UP000737555">
    <property type="component" value="Unassembled WGS sequence"/>
</dbReference>
<dbReference type="OMA" id="QQCHEVF"/>